<dbReference type="STRING" id="28042.GU90_04365"/>
<dbReference type="OrthoDB" id="3483205at2"/>
<evidence type="ECO:0000313" key="2">
    <source>
        <dbReference type="EMBL" id="KEI45349.1"/>
    </source>
</evidence>
<dbReference type="RefSeq" id="WP_029720615.1">
    <property type="nucleotide sequence ID" value="NZ_JAJUIW010000010.1"/>
</dbReference>
<dbReference type="eggNOG" id="ENOG5033VQR">
    <property type="taxonomic scope" value="Bacteria"/>
</dbReference>
<gene>
    <name evidence="2" type="ORF">GU90_04365</name>
</gene>
<name>A0A073BC51_9PSEU</name>
<dbReference type="EMBL" id="JNVU01000013">
    <property type="protein sequence ID" value="KEI45349.1"/>
    <property type="molecule type" value="Genomic_DNA"/>
</dbReference>
<evidence type="ECO:0000313" key="3">
    <source>
        <dbReference type="Proteomes" id="UP000031419"/>
    </source>
</evidence>
<dbReference type="Proteomes" id="UP000031419">
    <property type="component" value="Unassembled WGS sequence"/>
</dbReference>
<protein>
    <recommendedName>
        <fullName evidence="1">DUF4326 domain-containing protein</fullName>
    </recommendedName>
</protein>
<dbReference type="Pfam" id="PF14216">
    <property type="entry name" value="DUF4326"/>
    <property type="match status" value="1"/>
</dbReference>
<dbReference type="AlphaFoldDB" id="A0A073BC51"/>
<accession>A0A073BC51</accession>
<reference evidence="2 3" key="1">
    <citation type="submission" date="2014-06" db="EMBL/GenBank/DDBJ databases">
        <title>Saccharopolyspora rectivirgula DSM-43113 Genome sequencing.</title>
        <authorList>
            <person name="Barrera C."/>
            <person name="Millon L."/>
            <person name="Rognon B."/>
            <person name="Zaugg C."/>
            <person name="Monod M."/>
        </authorList>
    </citation>
    <scope>NUCLEOTIDE SEQUENCE [LARGE SCALE GENOMIC DNA]</scope>
    <source>
        <strain evidence="2 3">DSM 43113</strain>
    </source>
</reference>
<proteinExistence type="predicted"/>
<evidence type="ECO:0000259" key="1">
    <source>
        <dbReference type="Pfam" id="PF14216"/>
    </source>
</evidence>
<comment type="caution">
    <text evidence="2">The sequence shown here is derived from an EMBL/GenBank/DDBJ whole genome shotgun (WGS) entry which is preliminary data.</text>
</comment>
<dbReference type="InterPro" id="IPR025475">
    <property type="entry name" value="DUF4326"/>
</dbReference>
<feature type="domain" description="DUF4326" evidence="1">
    <location>
        <begin position="52"/>
        <end position="127"/>
    </location>
</feature>
<organism evidence="2 3">
    <name type="scientific">Saccharopolyspora rectivirgula</name>
    <dbReference type="NCBI Taxonomy" id="28042"/>
    <lineage>
        <taxon>Bacteria</taxon>
        <taxon>Bacillati</taxon>
        <taxon>Actinomycetota</taxon>
        <taxon>Actinomycetes</taxon>
        <taxon>Pseudonocardiales</taxon>
        <taxon>Pseudonocardiaceae</taxon>
        <taxon>Saccharopolyspora</taxon>
    </lineage>
</organism>
<sequence>MGIELPEEAARWSDYERECADALLDGHTIVVNVRKNGPHKHLVPWLQQQGLLVYVGHAGNRHSWPQSEFASPFVREAKTDREAMVRHYEEWLDQQPELLEKLRRGELTGRALGCWCAPEPCHADVLARRAG</sequence>
<keyword evidence="3" id="KW-1185">Reference proteome</keyword>